<comment type="similarity">
    <text evidence="2">Belongs to the polysaccharide synthase family.</text>
</comment>
<evidence type="ECO:0000256" key="6">
    <source>
        <dbReference type="ARBA" id="ARBA00023136"/>
    </source>
</evidence>
<evidence type="ECO:0000256" key="7">
    <source>
        <dbReference type="SAM" id="Phobius"/>
    </source>
</evidence>
<name>A0A3Q9IWV9_9MICO</name>
<feature type="transmembrane region" description="Helical" evidence="7">
    <location>
        <begin position="221"/>
        <end position="246"/>
    </location>
</feature>
<evidence type="ECO:0000256" key="4">
    <source>
        <dbReference type="ARBA" id="ARBA00022692"/>
    </source>
</evidence>
<reference evidence="8 9" key="1">
    <citation type="submission" date="2018-08" db="EMBL/GenBank/DDBJ databases">
        <title>Microbacterium lemovicicum sp. nov., a bacterium isolated from a natural uranium-rich soil.</title>
        <authorList>
            <person name="ORTET P."/>
        </authorList>
    </citation>
    <scope>NUCLEOTIDE SEQUENCE [LARGE SCALE GENOMIC DNA]</scope>
    <source>
        <strain evidence="8 9">Viu22</strain>
    </source>
</reference>
<feature type="transmembrane region" description="Helical" evidence="7">
    <location>
        <begin position="258"/>
        <end position="280"/>
    </location>
</feature>
<feature type="transmembrane region" description="Helical" evidence="7">
    <location>
        <begin position="420"/>
        <end position="443"/>
    </location>
</feature>
<dbReference type="EMBL" id="CP031423">
    <property type="protein sequence ID" value="AZS35901.1"/>
    <property type="molecule type" value="Genomic_DNA"/>
</dbReference>
<feature type="transmembrane region" description="Helical" evidence="7">
    <location>
        <begin position="92"/>
        <end position="112"/>
    </location>
</feature>
<keyword evidence="6 7" id="KW-0472">Membrane</keyword>
<keyword evidence="4 7" id="KW-0812">Transmembrane</keyword>
<keyword evidence="5 7" id="KW-1133">Transmembrane helix</keyword>
<protein>
    <submittedName>
        <fullName evidence="8">Teichuronic acid biosynthesis protein TuaB</fullName>
    </submittedName>
</protein>
<feature type="transmembrane region" description="Helical" evidence="7">
    <location>
        <begin position="300"/>
        <end position="319"/>
    </location>
</feature>
<dbReference type="AlphaFoldDB" id="A0A3Q9IWV9"/>
<sequence length="459" mass="49754">MGLLVLVVLGRLLSPQDFGLVAVATAFMAFAAVFVEQGLGRSLVQKHELSSIYPNTTLWTSLVTSGLIAAVIIVLAPLIAGVYGAGDELTPVIQWLAVGLVINALSSTPAALLEREFKFKSLAIRRFAGTMVGGVAAVIAALFGLGVWSLVIQSLTTGVVGLLTLWTASKWRPQFEFSFSKLKELWGTGTSIIGMELIGLLNSQADRLLIGAFLGPTTLGYYFMAIRIVSIVVELFSSVFSGISLTTFSRLQNDRPRLLAWFYKLTSLSSTTAIPIFAVAGTTAPVLLPFVFGAQWAPSVVLMQILCFLGALNAVAYFDRSVLIAVGKARAAFLLTLGQALLGLVLVVIALPWGVVFVAIAVTLRQYAYWPMRLVILKRNVGVEPWKYFLQWLRPFGLSVLAVGLSLLMTLYLPQLSQNAPIVFVAANVLIVTVIFLAGTWALNRSFFSDLMKIVRRKM</sequence>
<evidence type="ECO:0000256" key="1">
    <source>
        <dbReference type="ARBA" id="ARBA00004651"/>
    </source>
</evidence>
<dbReference type="GO" id="GO:0005886">
    <property type="term" value="C:plasma membrane"/>
    <property type="evidence" value="ECO:0007669"/>
    <property type="project" value="UniProtKB-SubCell"/>
</dbReference>
<dbReference type="KEGG" id="mlv:CVS47_00499"/>
<gene>
    <name evidence="8" type="primary">tuaB</name>
    <name evidence="8" type="ORF">CVS47_00499</name>
</gene>
<keyword evidence="3" id="KW-1003">Cell membrane</keyword>
<dbReference type="PANTHER" id="PTHR30250:SF10">
    <property type="entry name" value="LIPOPOLYSACCHARIDE BIOSYNTHESIS PROTEIN WZXC"/>
    <property type="match status" value="1"/>
</dbReference>
<dbReference type="Pfam" id="PF13440">
    <property type="entry name" value="Polysacc_synt_3"/>
    <property type="match status" value="1"/>
</dbReference>
<feature type="transmembrane region" description="Helical" evidence="7">
    <location>
        <begin position="56"/>
        <end position="80"/>
    </location>
</feature>
<evidence type="ECO:0000256" key="3">
    <source>
        <dbReference type="ARBA" id="ARBA00022475"/>
    </source>
</evidence>
<dbReference type="CDD" id="cd13127">
    <property type="entry name" value="MATE_tuaB_like"/>
    <property type="match status" value="1"/>
</dbReference>
<comment type="subcellular location">
    <subcellularLocation>
        <location evidence="1">Cell membrane</location>
        <topology evidence="1">Multi-pass membrane protein</topology>
    </subcellularLocation>
</comment>
<proteinExistence type="inferred from homology"/>
<feature type="transmembrane region" description="Helical" evidence="7">
    <location>
        <begin position="392"/>
        <end position="413"/>
    </location>
</feature>
<keyword evidence="9" id="KW-1185">Reference proteome</keyword>
<evidence type="ECO:0000313" key="9">
    <source>
        <dbReference type="Proteomes" id="UP000276888"/>
    </source>
</evidence>
<accession>A0A3Q9IWV9</accession>
<dbReference type="InterPro" id="IPR050833">
    <property type="entry name" value="Poly_Biosynth_Transport"/>
</dbReference>
<evidence type="ECO:0000256" key="5">
    <source>
        <dbReference type="ARBA" id="ARBA00022989"/>
    </source>
</evidence>
<organism evidence="8 9">
    <name type="scientific">Microbacterium lemovicicum</name>
    <dbReference type="NCBI Taxonomy" id="1072463"/>
    <lineage>
        <taxon>Bacteria</taxon>
        <taxon>Bacillati</taxon>
        <taxon>Actinomycetota</taxon>
        <taxon>Actinomycetes</taxon>
        <taxon>Micrococcales</taxon>
        <taxon>Microbacteriaceae</taxon>
        <taxon>Microbacterium</taxon>
    </lineage>
</organism>
<dbReference type="PANTHER" id="PTHR30250">
    <property type="entry name" value="PST FAMILY PREDICTED COLANIC ACID TRANSPORTER"/>
    <property type="match status" value="1"/>
</dbReference>
<dbReference type="Proteomes" id="UP000276888">
    <property type="component" value="Chromosome"/>
</dbReference>
<feature type="transmembrane region" description="Helical" evidence="7">
    <location>
        <begin position="18"/>
        <end position="35"/>
    </location>
</feature>
<evidence type="ECO:0000313" key="8">
    <source>
        <dbReference type="EMBL" id="AZS35901.1"/>
    </source>
</evidence>
<evidence type="ECO:0000256" key="2">
    <source>
        <dbReference type="ARBA" id="ARBA00007430"/>
    </source>
</evidence>
<feature type="transmembrane region" description="Helical" evidence="7">
    <location>
        <begin position="331"/>
        <end position="364"/>
    </location>
</feature>